<gene>
    <name evidence="1" type="ORF">Glove_87g177</name>
</gene>
<dbReference type="Proteomes" id="UP000266861">
    <property type="component" value="Unassembled WGS sequence"/>
</dbReference>
<comment type="caution">
    <text evidence="1">The sequence shown here is derived from an EMBL/GenBank/DDBJ whole genome shotgun (WGS) entry which is preliminary data.</text>
</comment>
<keyword evidence="2" id="KW-1185">Reference proteome</keyword>
<evidence type="ECO:0000313" key="1">
    <source>
        <dbReference type="EMBL" id="RHZ83793.1"/>
    </source>
</evidence>
<organism evidence="1 2">
    <name type="scientific">Diversispora epigaea</name>
    <dbReference type="NCBI Taxonomy" id="1348612"/>
    <lineage>
        <taxon>Eukaryota</taxon>
        <taxon>Fungi</taxon>
        <taxon>Fungi incertae sedis</taxon>
        <taxon>Mucoromycota</taxon>
        <taxon>Glomeromycotina</taxon>
        <taxon>Glomeromycetes</taxon>
        <taxon>Diversisporales</taxon>
        <taxon>Diversisporaceae</taxon>
        <taxon>Diversispora</taxon>
    </lineage>
</organism>
<reference evidence="1 2" key="1">
    <citation type="submission" date="2018-08" db="EMBL/GenBank/DDBJ databases">
        <title>Genome and evolution of the arbuscular mycorrhizal fungus Diversispora epigaea (formerly Glomus versiforme) and its bacterial endosymbionts.</title>
        <authorList>
            <person name="Sun X."/>
            <person name="Fei Z."/>
            <person name="Harrison M."/>
        </authorList>
    </citation>
    <scope>NUCLEOTIDE SEQUENCE [LARGE SCALE GENOMIC DNA]</scope>
    <source>
        <strain evidence="1 2">IT104</strain>
    </source>
</reference>
<dbReference type="AlphaFoldDB" id="A0A397JFP9"/>
<name>A0A397JFP9_9GLOM</name>
<evidence type="ECO:0008006" key="3">
    <source>
        <dbReference type="Google" id="ProtNLM"/>
    </source>
</evidence>
<sequence length="351" mass="39913">MFLLKIISHPELTSTPELPSRENEPFSTIINNEHVAELSSWIDRKSNIYSLANIPYEFQLILHLKIFWNLCHGHGDTILVAKVAGTDEIIGGYNPLPWDKNIFDPKFGGFEFVLKSDVNNVSVEQSFLMKGKQTLAEVRKLQALQLGFPKQHLQHSTALFTLEQNDTYSSVSGNIRLLCPLPPSLQHSSMGEQVMVSVARGVQVTVVDFMKPLQGTHILSKGVLRELVLFREENNTELSQELFQELSTETTSARGYRPSFDESMKSLQMVCESCRRFEGDIFCSILWLSIPFKPVYTLLIDDDNQGVFSADSLRKFFEGWCRKGGGNKKMIVRHSRLFILNSLLYCGEVNW</sequence>
<dbReference type="EMBL" id="PQFF01000083">
    <property type="protein sequence ID" value="RHZ83793.1"/>
    <property type="molecule type" value="Genomic_DNA"/>
</dbReference>
<proteinExistence type="predicted"/>
<accession>A0A397JFP9</accession>
<evidence type="ECO:0000313" key="2">
    <source>
        <dbReference type="Proteomes" id="UP000266861"/>
    </source>
</evidence>
<protein>
    <recommendedName>
        <fullName evidence="3">TLDc domain-containing protein</fullName>
    </recommendedName>
</protein>